<dbReference type="EMBL" id="JACCGK010000016">
    <property type="protein sequence ID" value="NYT74267.1"/>
    <property type="molecule type" value="Genomic_DNA"/>
</dbReference>
<comment type="caution">
    <text evidence="2">The sequence shown here is derived from an EMBL/GenBank/DDBJ whole genome shotgun (WGS) entry which is preliminary data.</text>
</comment>
<proteinExistence type="predicted"/>
<feature type="region of interest" description="Disordered" evidence="1">
    <location>
        <begin position="233"/>
        <end position="273"/>
    </location>
</feature>
<organism evidence="2 3">
    <name type="scientific">Vreelandella sedimenti</name>
    <dbReference type="NCBI Taxonomy" id="2729618"/>
    <lineage>
        <taxon>Bacteria</taxon>
        <taxon>Pseudomonadati</taxon>
        <taxon>Pseudomonadota</taxon>
        <taxon>Gammaproteobacteria</taxon>
        <taxon>Oceanospirillales</taxon>
        <taxon>Halomonadaceae</taxon>
        <taxon>Vreelandella</taxon>
    </lineage>
</organism>
<evidence type="ECO:0000313" key="3">
    <source>
        <dbReference type="Proteomes" id="UP000520876"/>
    </source>
</evidence>
<evidence type="ECO:0000256" key="1">
    <source>
        <dbReference type="SAM" id="MobiDB-lite"/>
    </source>
</evidence>
<dbReference type="AlphaFoldDB" id="A0A7Z0N9U0"/>
<reference evidence="2 3" key="1">
    <citation type="submission" date="2020-07" db="EMBL/GenBank/DDBJ databases">
        <title>Halomonas sp. QX-2 draft genome sequence.</title>
        <authorList>
            <person name="Qiu X."/>
        </authorList>
    </citation>
    <scope>NUCLEOTIDE SEQUENCE [LARGE SCALE GENOMIC DNA]</scope>
    <source>
        <strain evidence="2 3">QX-2</strain>
    </source>
</reference>
<keyword evidence="3" id="KW-1185">Reference proteome</keyword>
<sequence>MRGLDTRGLASGFAQGFGLMDQFQRGQKADERADQQMGMQEERMDMQREQFSAQQEDVTRQRDMENIQFMLGKIGSGMEVGEDELETLRKYPKFWSALDPETDNSINQAMSIIDPDTPVDANDPESLDALNQMFGAEINRGEGGQKRVVGMYPAPDGQSVALELEVTGEDGNTYRAPMTEGRGTADDDLVKYVPVEKLVEQVQGMRMLRNTMRSPEAQQRATQVLGLLRGDSNEQWEQVEGPGGSILQRNTRTGETKQVLGRAPQPRAGYSNREPSNITEARLLVEEGVYETFADAYAAVKSSAGQNNDYSRSEDRIDALRNRAGDLEKFIQGDAARMPDDEEMAQAQEELQSINQMIRESENQTYGIVMPGQGQPAPSSQAPEEQGETSPPQRERGLRPGPAPSGETNEDPAAAILNKYF</sequence>
<accession>A0A7Z0N9U0</accession>
<feature type="compositionally biased region" description="Polar residues" evidence="1">
    <location>
        <begin position="376"/>
        <end position="392"/>
    </location>
</feature>
<dbReference type="RefSeq" id="WP_180094522.1">
    <property type="nucleotide sequence ID" value="NZ_JACCGK010000016.1"/>
</dbReference>
<dbReference type="Proteomes" id="UP000520876">
    <property type="component" value="Unassembled WGS sequence"/>
</dbReference>
<gene>
    <name evidence="2" type="ORF">HZU72_17795</name>
</gene>
<evidence type="ECO:0000313" key="2">
    <source>
        <dbReference type="EMBL" id="NYT74267.1"/>
    </source>
</evidence>
<name>A0A7Z0N9U0_9GAMM</name>
<protein>
    <submittedName>
        <fullName evidence="2">Uncharacterized protein</fullName>
    </submittedName>
</protein>
<feature type="region of interest" description="Disordered" evidence="1">
    <location>
        <begin position="366"/>
        <end position="421"/>
    </location>
</feature>